<keyword evidence="2" id="KW-1185">Reference proteome</keyword>
<name>A0ACD4NLF0_9HYPH</name>
<sequence length="542" mass="57827">MSKTVATRPYDDQKPGTSGLRKRVPHFQQPNYAANFIQSIFAAARVEPGSTLVIGGDGRFFNREVIGLAIRMAAANGYGRIVVGRNGILSTPAASNLIRKRGASGGIILSASHNPGGPNGDFGIKYNVSNGGPAPEKVTEAIFRHTRTISEYRIVEDAAPDLSVLGETRLGDATVEIVDPVSDYAALMEELFDFAKLRDLVASGFRLRFDAMHAVTGPYAHEILEKRLGAPAGTVINGEPKEDFGGGHPDPNAVYAAELISEMMGPAAPDFGAASDGDGDRNLIVGRGIVVSPSDSLAVLAANAHLAPAYAKGIAGIARSMPTSGAADRVAEKLKVGIYETPTGWKFFGNLLDAGKVTICGEESAGTGSDHVREKDGLWAVLLWLNILAVRRESVSEIMAAHWREYGRTFYQRHDYEEIDKAAADGLMESLRQRLASMAGQRFGTLVVSEADDFSYKDPVDGSISTGQGVRIVFSGGSRIVFRLSGTGTQGATLRVYIERFEPDPARHGDAPADALAELVRTADVIGEIKARTGREEPDVVT</sequence>
<dbReference type="EC" id="5.4.2.2" evidence="1"/>
<evidence type="ECO:0000313" key="1">
    <source>
        <dbReference type="EMBL" id="WAJ27690.1"/>
    </source>
</evidence>
<dbReference type="Proteomes" id="UP001163223">
    <property type="component" value="Chromosome"/>
</dbReference>
<accession>A0ACD4NLF0</accession>
<reference evidence="1" key="1">
    <citation type="submission" date="2022-11" db="EMBL/GenBank/DDBJ databases">
        <title>beta-Carotene-producing bacterium, Jeongeuplla avenae sp. nov., alleviates the salt stress of Arabidopsis seedlings.</title>
        <authorList>
            <person name="Jiang L."/>
            <person name="Lee J."/>
        </authorList>
    </citation>
    <scope>NUCLEOTIDE SEQUENCE</scope>
    <source>
        <strain evidence="1">DY_R2A_6</strain>
    </source>
</reference>
<dbReference type="EMBL" id="CP113520">
    <property type="protein sequence ID" value="WAJ27690.1"/>
    <property type="molecule type" value="Genomic_DNA"/>
</dbReference>
<evidence type="ECO:0000313" key="2">
    <source>
        <dbReference type="Proteomes" id="UP001163223"/>
    </source>
</evidence>
<organism evidence="1 2">
    <name type="scientific">Antarcticirhabdus aurantiaca</name>
    <dbReference type="NCBI Taxonomy" id="2606717"/>
    <lineage>
        <taxon>Bacteria</taxon>
        <taxon>Pseudomonadati</taxon>
        <taxon>Pseudomonadota</taxon>
        <taxon>Alphaproteobacteria</taxon>
        <taxon>Hyphomicrobiales</taxon>
        <taxon>Aurantimonadaceae</taxon>
        <taxon>Antarcticirhabdus</taxon>
    </lineage>
</organism>
<keyword evidence="1" id="KW-0413">Isomerase</keyword>
<proteinExistence type="predicted"/>
<protein>
    <submittedName>
        <fullName evidence="1">Alpha-D-glucose phosphate-specific phosphoglucomutase</fullName>
        <ecNumber evidence="1">5.4.2.2</ecNumber>
    </submittedName>
</protein>
<gene>
    <name evidence="1" type="ORF">OXU80_23070</name>
</gene>